<dbReference type="Pfam" id="PF05124">
    <property type="entry name" value="S_layer_C"/>
    <property type="match status" value="1"/>
</dbReference>
<protein>
    <submittedName>
        <fullName evidence="2">S-layer protein</fullName>
    </submittedName>
</protein>
<dbReference type="InterPro" id="IPR022651">
    <property type="entry name" value="S_layer_C"/>
</dbReference>
<accession>A0A833DZI4</accession>
<gene>
    <name evidence="2" type="ORF">EYH15_00620</name>
</gene>
<organism evidence="2 3">
    <name type="scientific">Methanothermococcus okinawensis</name>
    <dbReference type="NCBI Taxonomy" id="155863"/>
    <lineage>
        <taxon>Archaea</taxon>
        <taxon>Methanobacteriati</taxon>
        <taxon>Methanobacteriota</taxon>
        <taxon>Methanomada group</taxon>
        <taxon>Methanococci</taxon>
        <taxon>Methanococcales</taxon>
        <taxon>Methanococcaceae</taxon>
        <taxon>Methanothermococcus</taxon>
    </lineage>
</organism>
<sequence>KLDTEASLDTDKYLILVGGPVVNKLTEELQKQGKINIDNNSPPTLVVVDGKILVVAGGDRYKTRKAALELIQNY</sequence>
<dbReference type="EMBL" id="DQUI01000017">
    <property type="protein sequence ID" value="HIP83989.1"/>
    <property type="molecule type" value="Genomic_DNA"/>
</dbReference>
<feature type="non-terminal residue" evidence="2">
    <location>
        <position position="1"/>
    </location>
</feature>
<dbReference type="AlphaFoldDB" id="A0A833DZI4"/>
<comment type="caution">
    <text evidence="2">The sequence shown here is derived from an EMBL/GenBank/DDBJ whole genome shotgun (WGS) entry which is preliminary data.</text>
</comment>
<feature type="domain" description="S-layer protein outer" evidence="1">
    <location>
        <begin position="1"/>
        <end position="73"/>
    </location>
</feature>
<name>A0A833DZI4_9EURY</name>
<evidence type="ECO:0000259" key="1">
    <source>
        <dbReference type="Pfam" id="PF05124"/>
    </source>
</evidence>
<dbReference type="Proteomes" id="UP000643554">
    <property type="component" value="Unassembled WGS sequence"/>
</dbReference>
<dbReference type="InterPro" id="IPR006454">
    <property type="entry name" value="S_layer_MJ"/>
</dbReference>
<evidence type="ECO:0000313" key="3">
    <source>
        <dbReference type="Proteomes" id="UP000643554"/>
    </source>
</evidence>
<proteinExistence type="predicted"/>
<dbReference type="NCBIfam" id="TIGR01564">
    <property type="entry name" value="S_layer_MJ"/>
    <property type="match status" value="1"/>
</dbReference>
<reference evidence="2" key="1">
    <citation type="journal article" date="2020" name="ISME J.">
        <title>Gammaproteobacteria mediating utilization of methyl-, sulfur- and petroleum organic compounds in deep ocean hydrothermal plumes.</title>
        <authorList>
            <person name="Zhou Z."/>
            <person name="Liu Y."/>
            <person name="Pan J."/>
            <person name="Cron B.R."/>
            <person name="Toner B.M."/>
            <person name="Anantharaman K."/>
            <person name="Breier J.A."/>
            <person name="Dick G.J."/>
            <person name="Li M."/>
        </authorList>
    </citation>
    <scope>NUCLEOTIDE SEQUENCE</scope>
    <source>
        <strain evidence="2">SZUA-1453</strain>
    </source>
</reference>
<evidence type="ECO:0000313" key="2">
    <source>
        <dbReference type="EMBL" id="HIP83989.1"/>
    </source>
</evidence>